<gene>
    <name evidence="1" type="ORF">U7230_04750</name>
</gene>
<name>A0ABZ1C1X7_9FIRM</name>
<dbReference type="InterPro" id="IPR014198">
    <property type="entry name" value="Spore_III_AB"/>
</dbReference>
<sequence>MVTGGLGGVGLLRAQSLSRRVEELIQLRRALRVIEAAVQHLALPAPQAFERAARATSGCVRASLAGAADRLRSGPGQPAGEAWLRAMESVADRCHLQPEELGIFRELCLHFGRVDASMQVELLRDGVARLDGIIEQARQEKERLERLYRFSGLAIGLALAVMLL</sequence>
<keyword evidence="2" id="KW-1185">Reference proteome</keyword>
<reference evidence="1 2" key="1">
    <citation type="journal article" date="2024" name="Front. Microbiol.">
        <title>Novel thermophilic genera Geochorda gen. nov. and Carboxydochorda gen. nov. from the deep terrestrial subsurface reveal the ecophysiological diversity in the class Limnochordia.</title>
        <authorList>
            <person name="Karnachuk O.V."/>
            <person name="Lukina A.P."/>
            <person name="Avakyan M.R."/>
            <person name="Kadnikov V.V."/>
            <person name="Begmatov S."/>
            <person name="Beletsky A.V."/>
            <person name="Vlasova K.G."/>
            <person name="Novikov A.A."/>
            <person name="Shcherbakova V.A."/>
            <person name="Mardanov A.V."/>
            <person name="Ravin N.V."/>
        </authorList>
    </citation>
    <scope>NUCLEOTIDE SEQUENCE [LARGE SCALE GENOMIC DNA]</scope>
    <source>
        <strain evidence="1 2">L945</strain>
    </source>
</reference>
<organism evidence="1 2">
    <name type="scientific">Carboxydichorda subterranea</name>
    <dbReference type="NCBI Taxonomy" id="3109565"/>
    <lineage>
        <taxon>Bacteria</taxon>
        <taxon>Bacillati</taxon>
        <taxon>Bacillota</taxon>
        <taxon>Limnochordia</taxon>
        <taxon>Limnochordales</taxon>
        <taxon>Geochordaceae</taxon>
        <taxon>Carboxydichorda</taxon>
    </lineage>
</organism>
<dbReference type="EMBL" id="CP141615">
    <property type="protein sequence ID" value="WRP18914.1"/>
    <property type="molecule type" value="Genomic_DNA"/>
</dbReference>
<dbReference type="RefSeq" id="WP_324718184.1">
    <property type="nucleotide sequence ID" value="NZ_CP141615.1"/>
</dbReference>
<dbReference type="Proteomes" id="UP001332192">
    <property type="component" value="Chromosome"/>
</dbReference>
<evidence type="ECO:0000313" key="2">
    <source>
        <dbReference type="Proteomes" id="UP001332192"/>
    </source>
</evidence>
<proteinExistence type="predicted"/>
<evidence type="ECO:0000313" key="1">
    <source>
        <dbReference type="EMBL" id="WRP18914.1"/>
    </source>
</evidence>
<dbReference type="Pfam" id="PF09548">
    <property type="entry name" value="Spore_III_AB"/>
    <property type="match status" value="1"/>
</dbReference>
<accession>A0ABZ1C1X7</accession>
<protein>
    <submittedName>
        <fullName evidence="1">Stage III sporulation protein AB</fullName>
    </submittedName>
</protein>